<name>A0AAP0F296_9MAGN</name>
<evidence type="ECO:0000256" key="1">
    <source>
        <dbReference type="SAM" id="MobiDB-lite"/>
    </source>
</evidence>
<dbReference type="AlphaFoldDB" id="A0AAP0F296"/>
<accession>A0AAP0F296</accession>
<feature type="region of interest" description="Disordered" evidence="1">
    <location>
        <begin position="1"/>
        <end position="68"/>
    </location>
</feature>
<dbReference type="Proteomes" id="UP001419268">
    <property type="component" value="Unassembled WGS sequence"/>
</dbReference>
<proteinExistence type="predicted"/>
<feature type="compositionally biased region" description="Low complexity" evidence="1">
    <location>
        <begin position="49"/>
        <end position="65"/>
    </location>
</feature>
<evidence type="ECO:0000313" key="3">
    <source>
        <dbReference type="Proteomes" id="UP001419268"/>
    </source>
</evidence>
<feature type="compositionally biased region" description="Basic and acidic residues" evidence="1">
    <location>
        <begin position="37"/>
        <end position="47"/>
    </location>
</feature>
<protein>
    <submittedName>
        <fullName evidence="2">Uncharacterized protein</fullName>
    </submittedName>
</protein>
<comment type="caution">
    <text evidence="2">The sequence shown here is derived from an EMBL/GenBank/DDBJ whole genome shotgun (WGS) entry which is preliminary data.</text>
</comment>
<reference evidence="2 3" key="1">
    <citation type="submission" date="2024-01" db="EMBL/GenBank/DDBJ databases">
        <title>Genome assemblies of Stephania.</title>
        <authorList>
            <person name="Yang L."/>
        </authorList>
    </citation>
    <scope>NUCLEOTIDE SEQUENCE [LARGE SCALE GENOMIC DNA]</scope>
    <source>
        <strain evidence="2">JXDWG</strain>
        <tissue evidence="2">Leaf</tissue>
    </source>
</reference>
<keyword evidence="3" id="KW-1185">Reference proteome</keyword>
<dbReference type="EMBL" id="JBBNAG010000010">
    <property type="protein sequence ID" value="KAK9101117.1"/>
    <property type="molecule type" value="Genomic_DNA"/>
</dbReference>
<feature type="compositionally biased region" description="Basic and acidic residues" evidence="1">
    <location>
        <begin position="1"/>
        <end position="10"/>
    </location>
</feature>
<evidence type="ECO:0000313" key="2">
    <source>
        <dbReference type="EMBL" id="KAK9101117.1"/>
    </source>
</evidence>
<gene>
    <name evidence="2" type="ORF">Scep_024547</name>
</gene>
<organism evidence="2 3">
    <name type="scientific">Stephania cephalantha</name>
    <dbReference type="NCBI Taxonomy" id="152367"/>
    <lineage>
        <taxon>Eukaryota</taxon>
        <taxon>Viridiplantae</taxon>
        <taxon>Streptophyta</taxon>
        <taxon>Embryophyta</taxon>
        <taxon>Tracheophyta</taxon>
        <taxon>Spermatophyta</taxon>
        <taxon>Magnoliopsida</taxon>
        <taxon>Ranunculales</taxon>
        <taxon>Menispermaceae</taxon>
        <taxon>Menispermoideae</taxon>
        <taxon>Cissampelideae</taxon>
        <taxon>Stephania</taxon>
    </lineage>
</organism>
<sequence>MKQKNLDTKYRPVKKSKLGQSNLGEADVEGIGTTFVGERDTPVRGTDESGSMGSTTPSGSDSTESGGKESTILIHRPIWLTQMPLHFSVPPSDLSFVPSFRHHVLLDIWRNKVSYIWND</sequence>